<keyword evidence="2" id="KW-0472">Membrane</keyword>
<dbReference type="RefSeq" id="WP_188518319.1">
    <property type="nucleotide sequence ID" value="NZ_BMES01000002.1"/>
</dbReference>
<evidence type="ECO:0000313" key="4">
    <source>
        <dbReference type="Proteomes" id="UP000603912"/>
    </source>
</evidence>
<feature type="transmembrane region" description="Helical" evidence="2">
    <location>
        <begin position="218"/>
        <end position="241"/>
    </location>
</feature>
<feature type="region of interest" description="Disordered" evidence="1">
    <location>
        <begin position="57"/>
        <end position="79"/>
    </location>
</feature>
<protein>
    <recommendedName>
        <fullName evidence="5">Cobalt transporter subunit CbtA</fullName>
    </recommendedName>
</protein>
<dbReference type="Proteomes" id="UP000603912">
    <property type="component" value="Unassembled WGS sequence"/>
</dbReference>
<evidence type="ECO:0000256" key="1">
    <source>
        <dbReference type="SAM" id="MobiDB-lite"/>
    </source>
</evidence>
<sequence length="251" mass="25943">MSVFRSIVFTAAAAGLLVGLTVTGLQQVRAVPLILKAEVYEQKAEAAPAAPAALAPHAHEPGVAPHSHAESAAPHEHGAAWQPAEGFQRNAFTALFNVVTWIGFGLGLAGLMVIARRPATWREGLIWGLGGFAALTLAPSIGLPPELPGMPAADVVARQFWWVGAALSTAMGLGLIALTRAPLPCIAGALLLVAPHLVGAPQPPTAESAVPDAMARDFVTAVMVSAFVSWALLGALTGFFLNRFRGSESEA</sequence>
<evidence type="ECO:0008006" key="5">
    <source>
        <dbReference type="Google" id="ProtNLM"/>
    </source>
</evidence>
<comment type="caution">
    <text evidence="3">The sequence shown here is derived from an EMBL/GenBank/DDBJ whole genome shotgun (WGS) entry which is preliminary data.</text>
</comment>
<accession>A0A917MHT9</accession>
<reference evidence="3" key="1">
    <citation type="journal article" date="2014" name="Int. J. Syst. Evol. Microbiol.">
        <title>Complete genome sequence of Corynebacterium casei LMG S-19264T (=DSM 44701T), isolated from a smear-ripened cheese.</title>
        <authorList>
            <consortium name="US DOE Joint Genome Institute (JGI-PGF)"/>
            <person name="Walter F."/>
            <person name="Albersmeier A."/>
            <person name="Kalinowski J."/>
            <person name="Ruckert C."/>
        </authorList>
    </citation>
    <scope>NUCLEOTIDE SEQUENCE</scope>
    <source>
        <strain evidence="3">CGMCC 1.12214</strain>
    </source>
</reference>
<keyword evidence="2" id="KW-1133">Transmembrane helix</keyword>
<feature type="transmembrane region" description="Helical" evidence="2">
    <location>
        <begin position="91"/>
        <end position="113"/>
    </location>
</feature>
<dbReference type="NCBIfam" id="TIGR02458">
    <property type="entry name" value="CbtA"/>
    <property type="match status" value="1"/>
</dbReference>
<feature type="transmembrane region" description="Helical" evidence="2">
    <location>
        <begin position="155"/>
        <end position="176"/>
    </location>
</feature>
<feature type="transmembrane region" description="Helical" evidence="2">
    <location>
        <begin position="181"/>
        <end position="198"/>
    </location>
</feature>
<feature type="transmembrane region" description="Helical" evidence="2">
    <location>
        <begin position="125"/>
        <end position="143"/>
    </location>
</feature>
<organism evidence="3 4">
    <name type="scientific">Alsobacter metallidurans</name>
    <dbReference type="NCBI Taxonomy" id="340221"/>
    <lineage>
        <taxon>Bacteria</taxon>
        <taxon>Pseudomonadati</taxon>
        <taxon>Pseudomonadota</taxon>
        <taxon>Alphaproteobacteria</taxon>
        <taxon>Hyphomicrobiales</taxon>
        <taxon>Alsobacteraceae</taxon>
        <taxon>Alsobacter</taxon>
    </lineage>
</organism>
<dbReference type="AlphaFoldDB" id="A0A917MHT9"/>
<keyword evidence="2" id="KW-0812">Transmembrane</keyword>
<feature type="compositionally biased region" description="Basic and acidic residues" evidence="1">
    <location>
        <begin position="67"/>
        <end position="78"/>
    </location>
</feature>
<gene>
    <name evidence="3" type="ORF">GCM10007036_27480</name>
</gene>
<dbReference type="InterPro" id="IPR012666">
    <property type="entry name" value="CbtA_put"/>
</dbReference>
<proteinExistence type="predicted"/>
<evidence type="ECO:0000313" key="3">
    <source>
        <dbReference type="EMBL" id="GGH22454.1"/>
    </source>
</evidence>
<reference evidence="3" key="2">
    <citation type="submission" date="2020-09" db="EMBL/GenBank/DDBJ databases">
        <authorList>
            <person name="Sun Q."/>
            <person name="Zhou Y."/>
        </authorList>
    </citation>
    <scope>NUCLEOTIDE SEQUENCE</scope>
    <source>
        <strain evidence="3">CGMCC 1.12214</strain>
    </source>
</reference>
<name>A0A917MHT9_9HYPH</name>
<evidence type="ECO:0000256" key="2">
    <source>
        <dbReference type="SAM" id="Phobius"/>
    </source>
</evidence>
<dbReference type="EMBL" id="BMES01000002">
    <property type="protein sequence ID" value="GGH22454.1"/>
    <property type="molecule type" value="Genomic_DNA"/>
</dbReference>
<dbReference type="Pfam" id="PF09490">
    <property type="entry name" value="CbtA"/>
    <property type="match status" value="1"/>
</dbReference>
<keyword evidence="4" id="KW-1185">Reference proteome</keyword>